<gene>
    <name evidence="2" type="ORF">AB0887_23970</name>
</gene>
<accession>A0ABV3M0C1</accession>
<keyword evidence="3" id="KW-1185">Reference proteome</keyword>
<sequence length="245" mass="26515">MLSALQQEHRVQGLGGTDPIPLLPLAQLFAKDVADLMPPEGCDLLQVLWCPFDAHGTPQAPGVHLRWRNSAECGEVLETPPSPEVVGSDGYVPEPCTVAPEKVTEHAYQELLSENLQYRIEEWEAELEEAAEESGDEEEDEEEFVTYHHDLSVAPGWKVGGHASWAVTGPYENVCSCGAAMRLLLTIASHEWDGGTRSWVPLEDRELVATSGANVPTQVTVGRGGSLNVFVCAADASHAHAVSLQ</sequence>
<dbReference type="RefSeq" id="WP_359781758.1">
    <property type="nucleotide sequence ID" value="NZ_JBEYRR010000010.1"/>
</dbReference>
<keyword evidence="1" id="KW-0175">Coiled coil</keyword>
<comment type="caution">
    <text evidence="2">The sequence shown here is derived from an EMBL/GenBank/DDBJ whole genome shotgun (WGS) entry which is preliminary data.</text>
</comment>
<dbReference type="EMBL" id="JBEYRS010000010">
    <property type="protein sequence ID" value="MEW2364990.1"/>
    <property type="molecule type" value="Genomic_DNA"/>
</dbReference>
<name>A0ABV3M0C1_9ACTN</name>
<reference evidence="2 3" key="1">
    <citation type="submission" date="2024-06" db="EMBL/GenBank/DDBJ databases">
        <title>The Natural Products Discovery Center: Release of the First 8490 Sequenced Strains for Exploring Actinobacteria Biosynthetic Diversity.</title>
        <authorList>
            <person name="Kalkreuter E."/>
            <person name="Kautsar S.A."/>
            <person name="Yang D."/>
            <person name="Bader C.D."/>
            <person name="Teijaro C.N."/>
            <person name="Fluegel L."/>
            <person name="Davis C.M."/>
            <person name="Simpson J.R."/>
            <person name="Lauterbach L."/>
            <person name="Steele A.D."/>
            <person name="Gui C."/>
            <person name="Meng S."/>
            <person name="Li G."/>
            <person name="Viehrig K."/>
            <person name="Ye F."/>
            <person name="Su P."/>
            <person name="Kiefer A.F."/>
            <person name="Nichols A."/>
            <person name="Cepeda A.J."/>
            <person name="Yan W."/>
            <person name="Fan B."/>
            <person name="Jiang Y."/>
            <person name="Adhikari A."/>
            <person name="Zheng C.-J."/>
            <person name="Schuster L."/>
            <person name="Cowan T.M."/>
            <person name="Smanski M.J."/>
            <person name="Chevrette M.G."/>
            <person name="De Carvalho L.P.S."/>
            <person name="Shen B."/>
        </authorList>
    </citation>
    <scope>NUCLEOTIDE SEQUENCE [LARGE SCALE GENOMIC DNA]</scope>
    <source>
        <strain evidence="2 3">NPDC047833</strain>
    </source>
</reference>
<protein>
    <submittedName>
        <fullName evidence="2">Uncharacterized protein</fullName>
    </submittedName>
</protein>
<dbReference type="Proteomes" id="UP001553843">
    <property type="component" value="Unassembled WGS sequence"/>
</dbReference>
<organism evidence="2 3">
    <name type="scientific">Streptomyces huasconensis</name>
    <dbReference type="NCBI Taxonomy" id="1854574"/>
    <lineage>
        <taxon>Bacteria</taxon>
        <taxon>Bacillati</taxon>
        <taxon>Actinomycetota</taxon>
        <taxon>Actinomycetes</taxon>
        <taxon>Kitasatosporales</taxon>
        <taxon>Streptomycetaceae</taxon>
        <taxon>Streptomyces</taxon>
    </lineage>
</organism>
<evidence type="ECO:0000313" key="3">
    <source>
        <dbReference type="Proteomes" id="UP001553843"/>
    </source>
</evidence>
<feature type="coiled-coil region" evidence="1">
    <location>
        <begin position="113"/>
        <end position="140"/>
    </location>
</feature>
<evidence type="ECO:0000256" key="1">
    <source>
        <dbReference type="SAM" id="Coils"/>
    </source>
</evidence>
<proteinExistence type="predicted"/>
<evidence type="ECO:0000313" key="2">
    <source>
        <dbReference type="EMBL" id="MEW2364990.1"/>
    </source>
</evidence>